<dbReference type="AlphaFoldDB" id="A0A8J5S7C6"/>
<dbReference type="GO" id="GO:0006624">
    <property type="term" value="P:vacuolar protein processing"/>
    <property type="evidence" value="ECO:0007669"/>
    <property type="project" value="TreeGrafter"/>
</dbReference>
<sequence length="213" mass="23632">MAARWCFALLLALSAAAEAGAKRTWEPVIRMPGEMEEESTVPRGGDDTDEEDGIGTRWAVLVAGSSGYGNYRHQADVCHAYQILRKGGLKEENIVVFMYDDIANNILNPRLGVIVNHPQGEDVYAGVPKDYTGGEVTTKNFYAVLLGNKTAVTGGSGKVIDSKPTTIYLSSIRIMGVLEFLVCPTCHIFMLRTLWMCYEKNMLPILMQKWLYM</sequence>
<evidence type="ECO:0000313" key="3">
    <source>
        <dbReference type="EMBL" id="KAG8060083.1"/>
    </source>
</evidence>
<evidence type="ECO:0000256" key="1">
    <source>
        <dbReference type="ARBA" id="ARBA00009941"/>
    </source>
</evidence>
<evidence type="ECO:0000256" key="2">
    <source>
        <dbReference type="SAM" id="SignalP"/>
    </source>
</evidence>
<keyword evidence="4" id="KW-1185">Reference proteome</keyword>
<reference evidence="3" key="2">
    <citation type="submission" date="2021-02" db="EMBL/GenBank/DDBJ databases">
        <authorList>
            <person name="Kimball J.A."/>
            <person name="Haas M.W."/>
            <person name="Macchietto M."/>
            <person name="Kono T."/>
            <person name="Duquette J."/>
            <person name="Shao M."/>
        </authorList>
    </citation>
    <scope>NUCLEOTIDE SEQUENCE</scope>
    <source>
        <tissue evidence="3">Fresh leaf tissue</tissue>
    </source>
</reference>
<proteinExistence type="inferred from homology"/>
<evidence type="ECO:0000313" key="4">
    <source>
        <dbReference type="Proteomes" id="UP000729402"/>
    </source>
</evidence>
<dbReference type="PANTHER" id="PTHR12000">
    <property type="entry name" value="HEMOGLOBINASE FAMILY MEMBER"/>
    <property type="match status" value="1"/>
</dbReference>
<reference evidence="3" key="1">
    <citation type="journal article" date="2021" name="bioRxiv">
        <title>Whole Genome Assembly and Annotation of Northern Wild Rice, Zizania palustris L., Supports a Whole Genome Duplication in the Zizania Genus.</title>
        <authorList>
            <person name="Haas M."/>
            <person name="Kono T."/>
            <person name="Macchietto M."/>
            <person name="Millas R."/>
            <person name="McGilp L."/>
            <person name="Shao M."/>
            <person name="Duquette J."/>
            <person name="Hirsch C.N."/>
            <person name="Kimball J."/>
        </authorList>
    </citation>
    <scope>NUCLEOTIDE SEQUENCE</scope>
    <source>
        <tissue evidence="3">Fresh leaf tissue</tissue>
    </source>
</reference>
<dbReference type="Pfam" id="PF01650">
    <property type="entry name" value="Peptidase_C13"/>
    <property type="match status" value="1"/>
</dbReference>
<feature type="signal peptide" evidence="2">
    <location>
        <begin position="1"/>
        <end position="21"/>
    </location>
</feature>
<dbReference type="Proteomes" id="UP000729402">
    <property type="component" value="Unassembled WGS sequence"/>
</dbReference>
<dbReference type="EMBL" id="JAAALK010000287">
    <property type="protein sequence ID" value="KAG8060083.1"/>
    <property type="molecule type" value="Genomic_DNA"/>
</dbReference>
<dbReference type="OrthoDB" id="681671at2759"/>
<comment type="caution">
    <text evidence="3">The sequence shown here is derived from an EMBL/GenBank/DDBJ whole genome shotgun (WGS) entry which is preliminary data.</text>
</comment>
<accession>A0A8J5S7C6</accession>
<dbReference type="GO" id="GO:0051603">
    <property type="term" value="P:proteolysis involved in protein catabolic process"/>
    <property type="evidence" value="ECO:0007669"/>
    <property type="project" value="TreeGrafter"/>
</dbReference>
<protein>
    <submittedName>
        <fullName evidence="3">Uncharacterized protein</fullName>
    </submittedName>
</protein>
<organism evidence="3 4">
    <name type="scientific">Zizania palustris</name>
    <name type="common">Northern wild rice</name>
    <dbReference type="NCBI Taxonomy" id="103762"/>
    <lineage>
        <taxon>Eukaryota</taxon>
        <taxon>Viridiplantae</taxon>
        <taxon>Streptophyta</taxon>
        <taxon>Embryophyta</taxon>
        <taxon>Tracheophyta</taxon>
        <taxon>Spermatophyta</taxon>
        <taxon>Magnoliopsida</taxon>
        <taxon>Liliopsida</taxon>
        <taxon>Poales</taxon>
        <taxon>Poaceae</taxon>
        <taxon>BOP clade</taxon>
        <taxon>Oryzoideae</taxon>
        <taxon>Oryzeae</taxon>
        <taxon>Zizaniinae</taxon>
        <taxon>Zizania</taxon>
    </lineage>
</organism>
<comment type="similarity">
    <text evidence="1">Belongs to the peptidase C13 family.</text>
</comment>
<gene>
    <name evidence="3" type="ORF">GUJ93_ZPchr0002g25469</name>
</gene>
<name>A0A8J5S7C6_ZIZPA</name>
<feature type="chain" id="PRO_5035241094" evidence="2">
    <location>
        <begin position="22"/>
        <end position="213"/>
    </location>
</feature>
<dbReference type="GO" id="GO:0005773">
    <property type="term" value="C:vacuole"/>
    <property type="evidence" value="ECO:0007669"/>
    <property type="project" value="GOC"/>
</dbReference>
<dbReference type="GO" id="GO:0004197">
    <property type="term" value="F:cysteine-type endopeptidase activity"/>
    <property type="evidence" value="ECO:0007669"/>
    <property type="project" value="TreeGrafter"/>
</dbReference>
<dbReference type="PANTHER" id="PTHR12000:SF42">
    <property type="entry name" value="LEGUMAIN"/>
    <property type="match status" value="1"/>
</dbReference>
<keyword evidence="2" id="KW-0732">Signal</keyword>
<dbReference type="InterPro" id="IPR001096">
    <property type="entry name" value="Peptidase_C13"/>
</dbReference>